<sequence>MDNFLEELKRDQKVREDRLKHQAGRVGSSVTALAAREHAPVLTGSYDSGDPLTTNIHVAGLPQHVTEQSLGMFFAQYGPVGSVKIMWPRADSIPVGGRRLLGGFVAFLRRPDAEKAAKELDGAEWGGNILRTGWGKAVPLPARPIYEIEGASSRSDRDRERRPHHGRSSSRDRDRSCRYSSSGSRSRSRSPPRRQWPELEAGVDDKFLRSVSARVREHGSGFEEMIRVKERENPKFGFLFDEKLPSYHYFKMLLDSRYRPPSTVSFVDEGNADIYSSDSAEDSERERTPKGRLGKLAQKRFESMLRSLTSTREKIGRSMAFALEHADAASLIVDLLVASLTLDGTPVPRKIARLHLVSDILHNSSASLPNAWVYRSIFENRLPEVFDHLGDVYLSFPGRMKAEQFRNQVVDIVDVWERDWILFEPSVIEDFRQRLSGVSAATEGDPSLDAEMASLPPSTLDASAPSFAPSFAPAEPEPAVPVPAPEAPPAKRGFKIGGFKTTFQPSALDAQLPDEAEDVDGAPVEDVDGAPVEDVDGEEVDVDGEAVDVDGEVLLEDVDGAPVVQEKGKTETVVIEDDEAMDLAQSDDDIF</sequence>
<dbReference type="GO" id="GO:0003723">
    <property type="term" value="F:RNA binding"/>
    <property type="evidence" value="ECO:0007669"/>
    <property type="project" value="UniProtKB-UniRule"/>
</dbReference>
<dbReference type="InterPro" id="IPR006569">
    <property type="entry name" value="CID_dom"/>
</dbReference>
<dbReference type="PANTHER" id="PTHR23140:SF0">
    <property type="entry name" value="U2 SNRNP-ASSOCIATED SURP MOTIF-CONTAINING PROTEIN"/>
    <property type="match status" value="1"/>
</dbReference>
<dbReference type="SUPFAM" id="SSF48464">
    <property type="entry name" value="ENTH/VHS domain"/>
    <property type="match status" value="1"/>
</dbReference>
<dbReference type="InterPro" id="IPR035979">
    <property type="entry name" value="RBD_domain_sf"/>
</dbReference>
<dbReference type="Pfam" id="PF01805">
    <property type="entry name" value="Surp"/>
    <property type="match status" value="1"/>
</dbReference>
<dbReference type="PANTHER" id="PTHR23140">
    <property type="entry name" value="RNA PROCESSING PROTEIN LD23810P"/>
    <property type="match status" value="1"/>
</dbReference>
<dbReference type="OrthoDB" id="377209at2759"/>
<dbReference type="InterPro" id="IPR000504">
    <property type="entry name" value="RRM_dom"/>
</dbReference>
<dbReference type="Proteomes" id="UP000193467">
    <property type="component" value="Unassembled WGS sequence"/>
</dbReference>
<dbReference type="SMART" id="SM00582">
    <property type="entry name" value="RPR"/>
    <property type="match status" value="1"/>
</dbReference>
<dbReference type="SMART" id="SM00360">
    <property type="entry name" value="RRM"/>
    <property type="match status" value="1"/>
</dbReference>
<dbReference type="PROSITE" id="PS51391">
    <property type="entry name" value="CID"/>
    <property type="match status" value="1"/>
</dbReference>
<protein>
    <recommendedName>
        <fullName evidence="9">CID domain-containing protein</fullName>
    </recommendedName>
</protein>
<dbReference type="InterPro" id="IPR035967">
    <property type="entry name" value="SWAP/Surp_sf"/>
</dbReference>
<dbReference type="Pfam" id="PF04818">
    <property type="entry name" value="CID"/>
    <property type="match status" value="1"/>
</dbReference>
<feature type="region of interest" description="Disordered" evidence="3">
    <location>
        <begin position="440"/>
        <end position="481"/>
    </location>
</feature>
<dbReference type="Gene3D" id="1.25.40.90">
    <property type="match status" value="1"/>
</dbReference>
<evidence type="ECO:0000259" key="6">
    <source>
        <dbReference type="PROSITE" id="PS51391"/>
    </source>
</evidence>
<dbReference type="PROSITE" id="PS50128">
    <property type="entry name" value="SURP"/>
    <property type="match status" value="1"/>
</dbReference>
<dbReference type="STRING" id="106004.A0A1Y2FZS1"/>
<dbReference type="SUPFAM" id="SSF109905">
    <property type="entry name" value="Surp module (SWAP domain)"/>
    <property type="match status" value="1"/>
</dbReference>
<dbReference type="EMBL" id="MCGR01000005">
    <property type="protein sequence ID" value="ORY89718.1"/>
    <property type="molecule type" value="Genomic_DNA"/>
</dbReference>
<gene>
    <name evidence="7" type="ORF">BCR35DRAFT_157196</name>
</gene>
<keyword evidence="1 2" id="KW-0694">RNA-binding</keyword>
<dbReference type="SUPFAM" id="SSF54928">
    <property type="entry name" value="RNA-binding domain, RBD"/>
    <property type="match status" value="1"/>
</dbReference>
<dbReference type="InParanoid" id="A0A1Y2FZS1"/>
<evidence type="ECO:0000259" key="5">
    <source>
        <dbReference type="PROSITE" id="PS50128"/>
    </source>
</evidence>
<dbReference type="GO" id="GO:0005634">
    <property type="term" value="C:nucleus"/>
    <property type="evidence" value="ECO:0007669"/>
    <property type="project" value="TreeGrafter"/>
</dbReference>
<dbReference type="InterPro" id="IPR000061">
    <property type="entry name" value="Surp"/>
</dbReference>
<feature type="domain" description="SURP motif" evidence="5">
    <location>
        <begin position="207"/>
        <end position="250"/>
    </location>
</feature>
<proteinExistence type="predicted"/>
<dbReference type="AlphaFoldDB" id="A0A1Y2FZS1"/>
<dbReference type="Gene3D" id="3.30.70.330">
    <property type="match status" value="1"/>
</dbReference>
<dbReference type="InterPro" id="IPR051485">
    <property type="entry name" value="SR-CTD_assoc_factor"/>
</dbReference>
<evidence type="ECO:0000256" key="2">
    <source>
        <dbReference type="PROSITE-ProRule" id="PRU00176"/>
    </source>
</evidence>
<evidence type="ECO:0000256" key="3">
    <source>
        <dbReference type="SAM" id="MobiDB-lite"/>
    </source>
</evidence>
<dbReference type="InterPro" id="IPR012677">
    <property type="entry name" value="Nucleotide-bd_a/b_plait_sf"/>
</dbReference>
<dbReference type="GO" id="GO:0006396">
    <property type="term" value="P:RNA processing"/>
    <property type="evidence" value="ECO:0007669"/>
    <property type="project" value="InterPro"/>
</dbReference>
<feature type="region of interest" description="Disordered" evidence="3">
    <location>
        <begin position="149"/>
        <end position="198"/>
    </location>
</feature>
<dbReference type="PROSITE" id="PS50102">
    <property type="entry name" value="RRM"/>
    <property type="match status" value="1"/>
</dbReference>
<evidence type="ECO:0000313" key="7">
    <source>
        <dbReference type="EMBL" id="ORY89718.1"/>
    </source>
</evidence>
<name>A0A1Y2FZS1_9BASI</name>
<keyword evidence="8" id="KW-1185">Reference proteome</keyword>
<comment type="caution">
    <text evidence="7">The sequence shown here is derived from an EMBL/GenBank/DDBJ whole genome shotgun (WGS) entry which is preliminary data.</text>
</comment>
<dbReference type="Pfam" id="PF00076">
    <property type="entry name" value="RRM_1"/>
    <property type="match status" value="1"/>
</dbReference>
<evidence type="ECO:0000256" key="1">
    <source>
        <dbReference type="ARBA" id="ARBA00022884"/>
    </source>
</evidence>
<evidence type="ECO:0000259" key="4">
    <source>
        <dbReference type="PROSITE" id="PS50102"/>
    </source>
</evidence>
<feature type="compositionally biased region" description="Low complexity" evidence="3">
    <location>
        <begin position="462"/>
        <end position="474"/>
    </location>
</feature>
<organism evidence="7 8">
    <name type="scientific">Leucosporidium creatinivorum</name>
    <dbReference type="NCBI Taxonomy" id="106004"/>
    <lineage>
        <taxon>Eukaryota</taxon>
        <taxon>Fungi</taxon>
        <taxon>Dikarya</taxon>
        <taxon>Basidiomycota</taxon>
        <taxon>Pucciniomycotina</taxon>
        <taxon>Microbotryomycetes</taxon>
        <taxon>Leucosporidiales</taxon>
        <taxon>Leucosporidium</taxon>
    </lineage>
</organism>
<accession>A0A1Y2FZS1</accession>
<feature type="domain" description="CID" evidence="6">
    <location>
        <begin position="293"/>
        <end position="439"/>
    </location>
</feature>
<evidence type="ECO:0008006" key="9">
    <source>
        <dbReference type="Google" id="ProtNLM"/>
    </source>
</evidence>
<dbReference type="InterPro" id="IPR008942">
    <property type="entry name" value="ENTH_VHS"/>
</dbReference>
<reference evidence="7 8" key="1">
    <citation type="submission" date="2016-07" db="EMBL/GenBank/DDBJ databases">
        <title>Pervasive Adenine N6-methylation of Active Genes in Fungi.</title>
        <authorList>
            <consortium name="DOE Joint Genome Institute"/>
            <person name="Mondo S.J."/>
            <person name="Dannebaum R.O."/>
            <person name="Kuo R.C."/>
            <person name="Labutti K."/>
            <person name="Haridas S."/>
            <person name="Kuo A."/>
            <person name="Salamov A."/>
            <person name="Ahrendt S.R."/>
            <person name="Lipzen A."/>
            <person name="Sullivan W."/>
            <person name="Andreopoulos W.B."/>
            <person name="Clum A."/>
            <person name="Lindquist E."/>
            <person name="Daum C."/>
            <person name="Ramamoorthy G.K."/>
            <person name="Gryganskyi A."/>
            <person name="Culley D."/>
            <person name="Magnuson J.K."/>
            <person name="James T.Y."/>
            <person name="O'Malley M.A."/>
            <person name="Stajich J.E."/>
            <person name="Spatafora J.W."/>
            <person name="Visel A."/>
            <person name="Grigoriev I.V."/>
        </authorList>
    </citation>
    <scope>NUCLEOTIDE SEQUENCE [LARGE SCALE GENOMIC DNA]</scope>
    <source>
        <strain evidence="7 8">62-1032</strain>
    </source>
</reference>
<evidence type="ECO:0000313" key="8">
    <source>
        <dbReference type="Proteomes" id="UP000193467"/>
    </source>
</evidence>
<feature type="domain" description="RRM" evidence="4">
    <location>
        <begin position="54"/>
        <end position="137"/>
    </location>
</feature>
<dbReference type="Gene3D" id="1.10.10.790">
    <property type="entry name" value="Surp module"/>
    <property type="match status" value="1"/>
</dbReference>